<sequence>MIQTRTVALPHRIHLNCRVCGEPGRPVLMFLHGFPEGAFVWDALLEHFADPAHGGYRCIAPHLRGYGGSSAPNDPSAYRAQALVEDLRALIALETANASHPGRLAALVAHDWGGALAWNLAATHPSLMERLIILNAPHPGTLLRELRQSPAQQAASAYMNFLIRPDAATLLAADDYRRLWAFFTPPGHQGAPGWLTDAVRARYRAVWGQGLEGPLNYYRASPLRPPGPEGSLLPATLPPALLHVPVPTRVLWGMNDPALLPGLLEGLDAYVPDLRIERLSGASHWLLHEAPQAVREYIAAQLPTRPAS</sequence>
<dbReference type="Pfam" id="PF00561">
    <property type="entry name" value="Abhydrolase_1"/>
    <property type="match status" value="1"/>
</dbReference>
<feature type="domain" description="AB hydrolase-1" evidence="2">
    <location>
        <begin position="26"/>
        <end position="291"/>
    </location>
</feature>
<dbReference type="Gene3D" id="3.40.50.1820">
    <property type="entry name" value="alpha/beta hydrolase"/>
    <property type="match status" value="1"/>
</dbReference>
<proteinExistence type="predicted"/>
<dbReference type="AlphaFoldDB" id="A0A4R6UBJ3"/>
<dbReference type="InterPro" id="IPR000639">
    <property type="entry name" value="Epox_hydrolase-like"/>
</dbReference>
<gene>
    <name evidence="3" type="ORF">DFR43_10760</name>
</gene>
<evidence type="ECO:0000313" key="4">
    <source>
        <dbReference type="Proteomes" id="UP000295510"/>
    </source>
</evidence>
<dbReference type="PRINTS" id="PR00111">
    <property type="entry name" value="ABHYDROLASE"/>
</dbReference>
<evidence type="ECO:0000259" key="2">
    <source>
        <dbReference type="Pfam" id="PF00561"/>
    </source>
</evidence>
<dbReference type="SUPFAM" id="SSF53474">
    <property type="entry name" value="alpha/beta-Hydrolases"/>
    <property type="match status" value="1"/>
</dbReference>
<dbReference type="PRINTS" id="PR00412">
    <property type="entry name" value="EPOXHYDRLASE"/>
</dbReference>
<dbReference type="Proteomes" id="UP000295510">
    <property type="component" value="Unassembled WGS sequence"/>
</dbReference>
<comment type="caution">
    <text evidence="3">The sequence shown here is derived from an EMBL/GenBank/DDBJ whole genome shotgun (WGS) entry which is preliminary data.</text>
</comment>
<name>A0A4R6UBJ3_9BURK</name>
<protein>
    <submittedName>
        <fullName evidence="3">Pimeloyl-ACP methyl ester carboxylesterase</fullName>
    </submittedName>
</protein>
<dbReference type="GO" id="GO:0016787">
    <property type="term" value="F:hydrolase activity"/>
    <property type="evidence" value="ECO:0007669"/>
    <property type="project" value="UniProtKB-KW"/>
</dbReference>
<dbReference type="InterPro" id="IPR029058">
    <property type="entry name" value="AB_hydrolase_fold"/>
</dbReference>
<dbReference type="PANTHER" id="PTHR43329">
    <property type="entry name" value="EPOXIDE HYDROLASE"/>
    <property type="match status" value="1"/>
</dbReference>
<dbReference type="OrthoDB" id="2987348at2"/>
<accession>A0A4R6UBJ3</accession>
<reference evidence="3 4" key="1">
    <citation type="submission" date="2019-03" db="EMBL/GenBank/DDBJ databases">
        <title>Genomic Encyclopedia of Type Strains, Phase IV (KMG-IV): sequencing the most valuable type-strain genomes for metagenomic binning, comparative biology and taxonomic classification.</title>
        <authorList>
            <person name="Goeker M."/>
        </authorList>
    </citation>
    <scope>NUCLEOTIDE SEQUENCE [LARGE SCALE GENOMIC DNA]</scope>
    <source>
        <strain evidence="3 4">DSM 19605</strain>
    </source>
</reference>
<organism evidence="3 4">
    <name type="scientific">Tepidicella xavieri</name>
    <dbReference type="NCBI Taxonomy" id="360241"/>
    <lineage>
        <taxon>Bacteria</taxon>
        <taxon>Pseudomonadati</taxon>
        <taxon>Pseudomonadota</taxon>
        <taxon>Betaproteobacteria</taxon>
        <taxon>Burkholderiales</taxon>
        <taxon>Tepidicella</taxon>
    </lineage>
</organism>
<dbReference type="EMBL" id="SNYL01000007">
    <property type="protein sequence ID" value="TDQ43292.1"/>
    <property type="molecule type" value="Genomic_DNA"/>
</dbReference>
<dbReference type="RefSeq" id="WP_133597177.1">
    <property type="nucleotide sequence ID" value="NZ_SNYL01000007.1"/>
</dbReference>
<keyword evidence="4" id="KW-1185">Reference proteome</keyword>
<evidence type="ECO:0000256" key="1">
    <source>
        <dbReference type="ARBA" id="ARBA00022801"/>
    </source>
</evidence>
<evidence type="ECO:0000313" key="3">
    <source>
        <dbReference type="EMBL" id="TDQ43292.1"/>
    </source>
</evidence>
<dbReference type="InterPro" id="IPR000073">
    <property type="entry name" value="AB_hydrolase_1"/>
</dbReference>
<keyword evidence="1" id="KW-0378">Hydrolase</keyword>